<dbReference type="GO" id="GO:0000981">
    <property type="term" value="F:DNA-binding transcription factor activity, RNA polymerase II-specific"/>
    <property type="evidence" value="ECO:0007669"/>
    <property type="project" value="InterPro"/>
</dbReference>
<feature type="domain" description="Xylanolytic transcriptional activator regulatory" evidence="9">
    <location>
        <begin position="27"/>
        <end position="310"/>
    </location>
</feature>
<dbReference type="GO" id="GO:0006351">
    <property type="term" value="P:DNA-templated transcription"/>
    <property type="evidence" value="ECO:0007669"/>
    <property type="project" value="InterPro"/>
</dbReference>
<keyword evidence="3" id="KW-0677">Repeat</keyword>
<dbReference type="PANTHER" id="PTHR40626:SF10">
    <property type="entry name" value="C2H2-TYPE DOMAIN-CONTAINING PROTEIN"/>
    <property type="match status" value="1"/>
</dbReference>
<dbReference type="InterPro" id="IPR051059">
    <property type="entry name" value="VerF-like"/>
</dbReference>
<evidence type="ECO:0000259" key="9">
    <source>
        <dbReference type="Pfam" id="PF04082"/>
    </source>
</evidence>
<evidence type="ECO:0000256" key="8">
    <source>
        <dbReference type="ARBA" id="ARBA00023242"/>
    </source>
</evidence>
<dbReference type="RefSeq" id="XP_025393514.1">
    <property type="nucleotide sequence ID" value="XM_025536445.1"/>
</dbReference>
<dbReference type="OrthoDB" id="654211at2759"/>
<keyword evidence="4" id="KW-0863">Zinc-finger</keyword>
<evidence type="ECO:0000313" key="11">
    <source>
        <dbReference type="Proteomes" id="UP000246171"/>
    </source>
</evidence>
<dbReference type="GeneID" id="37058407"/>
<dbReference type="Pfam" id="PF04082">
    <property type="entry name" value="Fungal_trans"/>
    <property type="match status" value="1"/>
</dbReference>
<dbReference type="GO" id="GO:0005634">
    <property type="term" value="C:nucleus"/>
    <property type="evidence" value="ECO:0007669"/>
    <property type="project" value="UniProtKB-SubCell"/>
</dbReference>
<evidence type="ECO:0000256" key="3">
    <source>
        <dbReference type="ARBA" id="ARBA00022737"/>
    </source>
</evidence>
<comment type="subcellular location">
    <subcellularLocation>
        <location evidence="1">Nucleus</location>
    </subcellularLocation>
</comment>
<evidence type="ECO:0000256" key="1">
    <source>
        <dbReference type="ARBA" id="ARBA00004123"/>
    </source>
</evidence>
<keyword evidence="5" id="KW-0862">Zinc</keyword>
<dbReference type="GO" id="GO:0000785">
    <property type="term" value="C:chromatin"/>
    <property type="evidence" value="ECO:0007669"/>
    <property type="project" value="TreeGrafter"/>
</dbReference>
<dbReference type="Proteomes" id="UP000246171">
    <property type="component" value="Unassembled WGS sequence"/>
</dbReference>
<keyword evidence="6" id="KW-0805">Transcription regulation</keyword>
<keyword evidence="2" id="KW-0479">Metal-binding</keyword>
<comment type="caution">
    <text evidence="10">The sequence shown here is derived from an EMBL/GenBank/DDBJ whole genome shotgun (WGS) entry which is preliminary data.</text>
</comment>
<dbReference type="GO" id="GO:0008270">
    <property type="term" value="F:zinc ion binding"/>
    <property type="evidence" value="ECO:0007669"/>
    <property type="project" value="UniProtKB-KW"/>
</dbReference>
<gene>
    <name evidence="10" type="ORF">BO83DRAFT_443514</name>
</gene>
<dbReference type="CDD" id="cd12148">
    <property type="entry name" value="fungal_TF_MHR"/>
    <property type="match status" value="1"/>
</dbReference>
<reference evidence="10" key="1">
    <citation type="submission" date="2016-12" db="EMBL/GenBank/DDBJ databases">
        <title>The genomes of Aspergillus section Nigri reveals drivers in fungal speciation.</title>
        <authorList>
            <consortium name="DOE Joint Genome Institute"/>
            <person name="Vesth T.C."/>
            <person name="Nybo J."/>
            <person name="Theobald S."/>
            <person name="Brandl J."/>
            <person name="Frisvad J.C."/>
            <person name="Nielsen K.F."/>
            <person name="Lyhne E.K."/>
            <person name="Kogle M.E."/>
            <person name="Kuo A."/>
            <person name="Riley R."/>
            <person name="Clum A."/>
            <person name="Nolan M."/>
            <person name="Lipzen A."/>
            <person name="Salamov A."/>
            <person name="Henrissat B."/>
            <person name="Wiebenga A."/>
            <person name="De vries R.P."/>
            <person name="Grigoriev I.V."/>
            <person name="Mortensen U.H."/>
            <person name="Andersen M.R."/>
            <person name="Baker S.E."/>
        </authorList>
    </citation>
    <scope>NUCLEOTIDE SEQUENCE</scope>
    <source>
        <strain evidence="10">CBS 122712</strain>
    </source>
</reference>
<evidence type="ECO:0000256" key="7">
    <source>
        <dbReference type="ARBA" id="ARBA00023163"/>
    </source>
</evidence>
<organism evidence="10 11">
    <name type="scientific">Aspergillus eucalypticola (strain CBS 122712 / IBT 29274)</name>
    <dbReference type="NCBI Taxonomy" id="1448314"/>
    <lineage>
        <taxon>Eukaryota</taxon>
        <taxon>Fungi</taxon>
        <taxon>Dikarya</taxon>
        <taxon>Ascomycota</taxon>
        <taxon>Pezizomycotina</taxon>
        <taxon>Eurotiomycetes</taxon>
        <taxon>Eurotiomycetidae</taxon>
        <taxon>Eurotiales</taxon>
        <taxon>Aspergillaceae</taxon>
        <taxon>Aspergillus</taxon>
        <taxon>Aspergillus subgen. Circumdati</taxon>
    </lineage>
</organism>
<evidence type="ECO:0000256" key="2">
    <source>
        <dbReference type="ARBA" id="ARBA00022723"/>
    </source>
</evidence>
<keyword evidence="8" id="KW-0539">Nucleus</keyword>
<evidence type="ECO:0000313" key="10">
    <source>
        <dbReference type="EMBL" id="PWY85594.1"/>
    </source>
</evidence>
<keyword evidence="7" id="KW-0804">Transcription</keyword>
<dbReference type="PANTHER" id="PTHR40626">
    <property type="entry name" value="MIP31509P"/>
    <property type="match status" value="1"/>
</dbReference>
<protein>
    <recommendedName>
        <fullName evidence="9">Xylanolytic transcriptional activator regulatory domain-containing protein</fullName>
    </recommendedName>
</protein>
<dbReference type="AlphaFoldDB" id="A0A317WGK1"/>
<name>A0A317WGK1_ASPEC</name>
<dbReference type="InterPro" id="IPR007219">
    <property type="entry name" value="XnlR_reg_dom"/>
</dbReference>
<evidence type="ECO:0000256" key="4">
    <source>
        <dbReference type="ARBA" id="ARBA00022771"/>
    </source>
</evidence>
<proteinExistence type="predicted"/>
<keyword evidence="11" id="KW-1185">Reference proteome</keyword>
<dbReference type="EMBL" id="MSFU01000001">
    <property type="protein sequence ID" value="PWY85594.1"/>
    <property type="molecule type" value="Genomic_DNA"/>
</dbReference>
<evidence type="ECO:0000256" key="6">
    <source>
        <dbReference type="ARBA" id="ARBA00023015"/>
    </source>
</evidence>
<accession>A0A317WGK1</accession>
<evidence type="ECO:0000256" key="5">
    <source>
        <dbReference type="ARBA" id="ARBA00022833"/>
    </source>
</evidence>
<dbReference type="GO" id="GO:0000978">
    <property type="term" value="F:RNA polymerase II cis-regulatory region sequence-specific DNA binding"/>
    <property type="evidence" value="ECO:0007669"/>
    <property type="project" value="InterPro"/>
</dbReference>
<sequence length="519" mass="58753">MLHAFGPFKHLVPSFSLPSRESLTRFLNAYFDGVYLHMPFIHCASFSPEKHPLELVLAMAAAGAQYRYQHRTGRMLYFAAKAIFQEKQRAKARGISRGEQLTAELPVTSGPFSSRPTITDDLRCLLNLMIFGTWQQDLELLRDACDFQSLFVRLMRESGLVEEDTSESDASNLNWQTWLELEATRRVKLFGFAFLNLQSIAYNLPPILLSTEINLRLPCTCDEWRTVNEMHWKQVRQSIHHEQNFFQDALASLLDEGKVMPVSTTQPTPSPTASILTLHGLLQRILLGRQAALCNSVPQADMLTNALRNWTSTWQLAPESSLDPLNPNGPIPFTATALLGLAYTRLQIDLGPCRKLETRSPVEIARTLHQSPPVSREKNLLPALLHATHALSIPVKLGIEYVSRSQAFVWSIQHALCGLEFAVLVEKWLRQVERTKEEQPLEEHERLLLGWIQRVVDEGRSSVDFEIDFLDNRDCNQLASFVVKLWARIMRGNEQWPFVDLIGQSLQLYASGADVVGGG</sequence>
<dbReference type="VEuPathDB" id="FungiDB:BO83DRAFT_443514"/>